<evidence type="ECO:0000313" key="2">
    <source>
        <dbReference type="Proteomes" id="UP000003672"/>
    </source>
</evidence>
<dbReference type="InterPro" id="IPR007337">
    <property type="entry name" value="RelB/DinJ"/>
</dbReference>
<dbReference type="GO" id="GO:0006355">
    <property type="term" value="P:regulation of DNA-templated transcription"/>
    <property type="evidence" value="ECO:0007669"/>
    <property type="project" value="InterPro"/>
</dbReference>
<organism evidence="1 2">
    <name type="scientific">Lactobacillus paragasseri JV-V03</name>
    <dbReference type="NCBI Taxonomy" id="525326"/>
    <lineage>
        <taxon>Bacteria</taxon>
        <taxon>Bacillati</taxon>
        <taxon>Bacillota</taxon>
        <taxon>Bacilli</taxon>
        <taxon>Lactobacillales</taxon>
        <taxon>Lactobacillaceae</taxon>
        <taxon>Lactobacillus</taxon>
    </lineage>
</organism>
<dbReference type="GO" id="GO:0000987">
    <property type="term" value="F:cis-regulatory region sequence-specific DNA binding"/>
    <property type="evidence" value="ECO:0007669"/>
    <property type="project" value="InterPro"/>
</dbReference>
<comment type="caution">
    <text evidence="1">The sequence shown here is derived from an EMBL/GenBank/DDBJ whole genome shotgun (WGS) entry which is preliminary data.</text>
</comment>
<dbReference type="InterPro" id="IPR013321">
    <property type="entry name" value="Arc_rbn_hlx_hlx"/>
</dbReference>
<protein>
    <submittedName>
        <fullName evidence="1">Addiction module antitoxin, RelB/DinJ family</fullName>
    </submittedName>
</protein>
<dbReference type="GO" id="GO:0015643">
    <property type="term" value="F:toxic substance binding"/>
    <property type="evidence" value="ECO:0007669"/>
    <property type="project" value="InterPro"/>
</dbReference>
<dbReference type="RefSeq" id="WP_003649874.1">
    <property type="nucleotide sequence ID" value="NZ_CP040501.1"/>
</dbReference>
<dbReference type="Gene3D" id="1.10.1220.10">
    <property type="entry name" value="Met repressor-like"/>
    <property type="match status" value="1"/>
</dbReference>
<dbReference type="EMBL" id="ACGO02000004">
    <property type="protein sequence ID" value="EFJ68991.1"/>
    <property type="molecule type" value="Genomic_DNA"/>
</dbReference>
<proteinExistence type="predicted"/>
<accession>A0AA86ZXP3</accession>
<dbReference type="PIRSF" id="PIRSF003108">
    <property type="entry name" value="DinJ"/>
    <property type="match status" value="1"/>
</dbReference>
<dbReference type="GO" id="GO:0044010">
    <property type="term" value="P:single-species biofilm formation"/>
    <property type="evidence" value="ECO:0007669"/>
    <property type="project" value="InterPro"/>
</dbReference>
<dbReference type="AlphaFoldDB" id="A0AA86ZXP3"/>
<sequence length="86" mass="9463">MEARVDSRVPAEIKEKASKELAAHGLSISSFIRMTLSSVAKDGFPKYWGIPNVETMASIEEAVDDMNDPKLKGASSFEELESMLNE</sequence>
<evidence type="ECO:0000313" key="1">
    <source>
        <dbReference type="EMBL" id="EFJ68991.1"/>
    </source>
</evidence>
<gene>
    <name evidence="1" type="ORF">HMPREF0514_11758</name>
</gene>
<dbReference type="Proteomes" id="UP000003672">
    <property type="component" value="Unassembled WGS sequence"/>
</dbReference>
<dbReference type="Pfam" id="PF04221">
    <property type="entry name" value="RelB"/>
    <property type="match status" value="1"/>
</dbReference>
<dbReference type="InterPro" id="IPR026262">
    <property type="entry name" value="DinJ"/>
</dbReference>
<name>A0AA86ZXP3_9LACO</name>
<reference evidence="1 2" key="1">
    <citation type="submission" date="2010-06" db="EMBL/GenBank/DDBJ databases">
        <authorList>
            <person name="Muzny D."/>
            <person name="Qin X."/>
            <person name="Buhay C."/>
            <person name="Dugan-Rocha S."/>
            <person name="Ding Y."/>
            <person name="Chen G."/>
            <person name="Hawes A."/>
            <person name="Holder M."/>
            <person name="Jhangiani S."/>
            <person name="Johnson A."/>
            <person name="Khan Z."/>
            <person name="Li Z."/>
            <person name="Liu W."/>
            <person name="Liu X."/>
            <person name="Perez L."/>
            <person name="Shen H."/>
            <person name="Wang Q."/>
            <person name="Watt J."/>
            <person name="Xi L."/>
            <person name="Xin Y."/>
            <person name="Zhou J."/>
            <person name="Deng J."/>
            <person name="Jiang H."/>
            <person name="Liu Y."/>
            <person name="Qu J."/>
            <person name="Song X.-Z."/>
            <person name="Zhang L."/>
            <person name="Villasana D."/>
            <person name="Johnson A."/>
            <person name="Liu J."/>
            <person name="Liyanage D."/>
            <person name="Lorensuhewa L."/>
            <person name="Robinson T."/>
            <person name="Song A."/>
            <person name="Song B.-B."/>
            <person name="Dinh H."/>
            <person name="Thornton R."/>
            <person name="Coyle M."/>
            <person name="Francisco L."/>
            <person name="Jackson L."/>
            <person name="Javaid M."/>
            <person name="Korchina V."/>
            <person name="Kovar C."/>
            <person name="Mata R."/>
            <person name="Mathew T."/>
            <person name="Ngo R."/>
            <person name="Nguyen L."/>
            <person name="Nguyen N."/>
            <person name="Okwuonu G."/>
            <person name="Ongeri F."/>
            <person name="Pham C."/>
            <person name="Simmons D."/>
            <person name="Wilczek-Boney K."/>
            <person name="Hale W."/>
            <person name="Jakkamsetti A."/>
            <person name="Pham P."/>
            <person name="Ruth R."/>
            <person name="San Lucas F."/>
            <person name="Warren J."/>
            <person name="Zhang J."/>
            <person name="Zhao Z."/>
            <person name="Zhou C."/>
            <person name="Zhu D."/>
            <person name="Lee S."/>
            <person name="Bess C."/>
            <person name="Blankenburg K."/>
            <person name="Forbes L."/>
            <person name="Fu Q."/>
            <person name="Gubbala S."/>
            <person name="Hirani K."/>
            <person name="Jayaseelan J.C."/>
            <person name="Lara F."/>
            <person name="Munidasa M."/>
            <person name="Palculict T."/>
            <person name="Patil S."/>
            <person name="Pu L.-L."/>
            <person name="Saada N."/>
            <person name="Tang L."/>
            <person name="Weissenberger G."/>
            <person name="Zhu Y."/>
            <person name="Hemphill L."/>
            <person name="Shang Y."/>
            <person name="Youmans B."/>
            <person name="Ayvaz T."/>
            <person name="Ross M."/>
            <person name="Santibanez J."/>
            <person name="Aqrawi P."/>
            <person name="Gross S."/>
            <person name="Joshi V."/>
            <person name="Fowler G."/>
            <person name="Nazareth L."/>
            <person name="Reid J."/>
            <person name="Worley K."/>
            <person name="Petrosino J."/>
            <person name="Highlander S."/>
            <person name="Gibbs R."/>
        </authorList>
    </citation>
    <scope>NUCLEOTIDE SEQUENCE [LARGE SCALE GENOMIC DNA]</scope>
    <source>
        <strain evidence="1 2">JV-V03</strain>
    </source>
</reference>